<evidence type="ECO:0000256" key="4">
    <source>
        <dbReference type="ARBA" id="ARBA00023315"/>
    </source>
</evidence>
<dbReference type="AlphaFoldDB" id="A0A290WQN3"/>
<name>A0A290WQN3_9BURK</name>
<comment type="catalytic activity">
    <reaction evidence="5">
        <text>glycyl-tRNA(Gly) + acetyl-CoA = N-acetylglycyl-tRNA(Gly) + CoA + H(+)</text>
        <dbReference type="Rhea" id="RHEA:81867"/>
        <dbReference type="Rhea" id="RHEA-COMP:9683"/>
        <dbReference type="Rhea" id="RHEA-COMP:19766"/>
        <dbReference type="ChEBI" id="CHEBI:15378"/>
        <dbReference type="ChEBI" id="CHEBI:57287"/>
        <dbReference type="ChEBI" id="CHEBI:57288"/>
        <dbReference type="ChEBI" id="CHEBI:78522"/>
        <dbReference type="ChEBI" id="CHEBI:232036"/>
    </reaction>
</comment>
<dbReference type="Gene3D" id="3.40.630.30">
    <property type="match status" value="1"/>
</dbReference>
<keyword evidence="4" id="KW-0012">Acyltransferase</keyword>
<dbReference type="GO" id="GO:0016747">
    <property type="term" value="F:acyltransferase activity, transferring groups other than amino-acyl groups"/>
    <property type="evidence" value="ECO:0007669"/>
    <property type="project" value="InterPro"/>
</dbReference>
<sequence>MAYFVTVLKALHDVTRFHCGTPVLDTWLQTTARQHQRHGASRTFVLVDDADPTEIIGYFSLAIRSMTPREFIPVAMMKKLPSNVPGFTLARLAVAQRHQRRGFGALLLVAAMKRVKAVAAEVGGFALFVDAKETQGTQFYQQYGFTPLPDDPLTMLLPIADIPH</sequence>
<evidence type="ECO:0000256" key="3">
    <source>
        <dbReference type="ARBA" id="ARBA00022679"/>
    </source>
</evidence>
<feature type="domain" description="N-acetyltransferase" evidence="6">
    <location>
        <begin position="41"/>
        <end position="146"/>
    </location>
</feature>
<evidence type="ECO:0000313" key="8">
    <source>
        <dbReference type="Proteomes" id="UP000218437"/>
    </source>
</evidence>
<dbReference type="KEGG" id="jsv:CNX70_01095"/>
<dbReference type="PANTHER" id="PTHR36449:SF1">
    <property type="entry name" value="ACETYLTRANSFERASE"/>
    <property type="match status" value="1"/>
</dbReference>
<dbReference type="InterPro" id="IPR016181">
    <property type="entry name" value="Acyl_CoA_acyltransferase"/>
</dbReference>
<evidence type="ECO:0000256" key="2">
    <source>
        <dbReference type="ARBA" id="ARBA00022649"/>
    </source>
</evidence>
<evidence type="ECO:0000259" key="6">
    <source>
        <dbReference type="Pfam" id="PF13508"/>
    </source>
</evidence>
<accession>A0A290WQN3</accession>
<dbReference type="CDD" id="cd04301">
    <property type="entry name" value="NAT_SF"/>
    <property type="match status" value="1"/>
</dbReference>
<reference evidence="7 8" key="1">
    <citation type="submission" date="2017-09" db="EMBL/GenBank/DDBJ databases">
        <title>Complete genome sequence of Janthinobacterium svalbardensis PAMC 27463.</title>
        <authorList>
            <person name="Cho Y.-J."/>
            <person name="Cho A."/>
            <person name="Kim O.-S."/>
            <person name="Lee J.-I."/>
        </authorList>
    </citation>
    <scope>NUCLEOTIDE SEQUENCE [LARGE SCALE GENOMIC DNA]</scope>
    <source>
        <strain evidence="7 8">PAMC 27463</strain>
    </source>
</reference>
<evidence type="ECO:0000256" key="1">
    <source>
        <dbReference type="ARBA" id="ARBA00022491"/>
    </source>
</evidence>
<dbReference type="EMBL" id="CP023422">
    <property type="protein sequence ID" value="ATD58938.1"/>
    <property type="molecule type" value="Genomic_DNA"/>
</dbReference>
<dbReference type="InterPro" id="IPR000182">
    <property type="entry name" value="GNAT_dom"/>
</dbReference>
<gene>
    <name evidence="7" type="ORF">CNX70_01095</name>
</gene>
<proteinExistence type="predicted"/>
<evidence type="ECO:0000313" key="7">
    <source>
        <dbReference type="EMBL" id="ATD58938.1"/>
    </source>
</evidence>
<keyword evidence="2" id="KW-1277">Toxin-antitoxin system</keyword>
<evidence type="ECO:0000256" key="5">
    <source>
        <dbReference type="ARBA" id="ARBA00049880"/>
    </source>
</evidence>
<dbReference type="SUPFAM" id="SSF55729">
    <property type="entry name" value="Acyl-CoA N-acyltransferases (Nat)"/>
    <property type="match status" value="1"/>
</dbReference>
<dbReference type="Pfam" id="PF13508">
    <property type="entry name" value="Acetyltransf_7"/>
    <property type="match status" value="1"/>
</dbReference>
<keyword evidence="1" id="KW-0678">Repressor</keyword>
<organism evidence="7 8">
    <name type="scientific">Janthinobacterium svalbardensis</name>
    <dbReference type="NCBI Taxonomy" id="368607"/>
    <lineage>
        <taxon>Bacteria</taxon>
        <taxon>Pseudomonadati</taxon>
        <taxon>Pseudomonadota</taxon>
        <taxon>Betaproteobacteria</taxon>
        <taxon>Burkholderiales</taxon>
        <taxon>Oxalobacteraceae</taxon>
        <taxon>Janthinobacterium</taxon>
    </lineage>
</organism>
<dbReference type="Proteomes" id="UP000218437">
    <property type="component" value="Chromosome"/>
</dbReference>
<keyword evidence="8" id="KW-1185">Reference proteome</keyword>
<dbReference type="PANTHER" id="PTHR36449">
    <property type="entry name" value="ACETYLTRANSFERASE-RELATED"/>
    <property type="match status" value="1"/>
</dbReference>
<protein>
    <submittedName>
        <fullName evidence="7">N-acetyltransferase</fullName>
    </submittedName>
</protein>
<keyword evidence="3 7" id="KW-0808">Transferase</keyword>